<dbReference type="InterPro" id="IPR013785">
    <property type="entry name" value="Aldolase_TIM"/>
</dbReference>
<sequence>MSPMAQYVAKEGLANDWHHVHYGKVSQGGIGQVMVESTSSRGTGGATPATPLSDCRHLTHHPARQSLK</sequence>
<name>A0A327N9H8_PSEFL</name>
<dbReference type="GO" id="GO:0003959">
    <property type="term" value="F:NADPH dehydrogenase activity"/>
    <property type="evidence" value="ECO:0007669"/>
    <property type="project" value="InterPro"/>
</dbReference>
<feature type="region of interest" description="Disordered" evidence="2">
    <location>
        <begin position="36"/>
        <end position="68"/>
    </location>
</feature>
<comment type="caution">
    <text evidence="3">The sequence shown here is derived from an EMBL/GenBank/DDBJ whole genome shotgun (WGS) entry which is preliminary data.</text>
</comment>
<organism evidence="3 4">
    <name type="scientific">Pseudomonas fluorescens</name>
    <dbReference type="NCBI Taxonomy" id="294"/>
    <lineage>
        <taxon>Bacteria</taxon>
        <taxon>Pseudomonadati</taxon>
        <taxon>Pseudomonadota</taxon>
        <taxon>Gammaproteobacteria</taxon>
        <taxon>Pseudomonadales</taxon>
        <taxon>Pseudomonadaceae</taxon>
        <taxon>Pseudomonas</taxon>
    </lineage>
</organism>
<comment type="cofactor">
    <cofactor evidence="1">
        <name>FMN</name>
        <dbReference type="ChEBI" id="CHEBI:58210"/>
    </cofactor>
</comment>
<dbReference type="EMBL" id="QLIN01000003">
    <property type="protein sequence ID" value="RAI70889.1"/>
    <property type="molecule type" value="Genomic_DNA"/>
</dbReference>
<evidence type="ECO:0000313" key="4">
    <source>
        <dbReference type="Proteomes" id="UP000249493"/>
    </source>
</evidence>
<gene>
    <name evidence="3" type="ORF">DOZ80_10495</name>
</gene>
<dbReference type="Gene3D" id="3.20.20.70">
    <property type="entry name" value="Aldolase class I"/>
    <property type="match status" value="1"/>
</dbReference>
<dbReference type="PANTHER" id="PTHR43303:SF4">
    <property type="entry name" value="NADPH DEHYDROGENASE C23G7.10C-RELATED"/>
    <property type="match status" value="1"/>
</dbReference>
<proteinExistence type="predicted"/>
<feature type="compositionally biased region" description="Basic residues" evidence="2">
    <location>
        <begin position="58"/>
        <end position="68"/>
    </location>
</feature>
<dbReference type="GO" id="GO:0050661">
    <property type="term" value="F:NADP binding"/>
    <property type="evidence" value="ECO:0007669"/>
    <property type="project" value="InterPro"/>
</dbReference>
<evidence type="ECO:0000313" key="3">
    <source>
        <dbReference type="EMBL" id="RAI70889.1"/>
    </source>
</evidence>
<reference evidence="3 4" key="1">
    <citation type="submission" date="2018-06" db="EMBL/GenBank/DDBJ databases">
        <authorList>
            <person name="Zhirakovskaya E."/>
        </authorList>
    </citation>
    <scope>NUCLEOTIDE SEQUENCE [LARGE SCALE GENOMIC DNA]</scope>
    <source>
        <strain evidence="3 4">LY3</strain>
    </source>
</reference>
<evidence type="ECO:0000256" key="1">
    <source>
        <dbReference type="ARBA" id="ARBA00001917"/>
    </source>
</evidence>
<dbReference type="PANTHER" id="PTHR43303">
    <property type="entry name" value="NADPH DEHYDROGENASE C23G7.10C-RELATED"/>
    <property type="match status" value="1"/>
</dbReference>
<accession>A0A327N9H8</accession>
<dbReference type="InterPro" id="IPR044152">
    <property type="entry name" value="YqjM-like"/>
</dbReference>
<evidence type="ECO:0000256" key="2">
    <source>
        <dbReference type="SAM" id="MobiDB-lite"/>
    </source>
</evidence>
<dbReference type="Proteomes" id="UP000249493">
    <property type="component" value="Unassembled WGS sequence"/>
</dbReference>
<protein>
    <submittedName>
        <fullName evidence="3">Uncharacterized protein</fullName>
    </submittedName>
</protein>
<dbReference type="GO" id="GO:0010181">
    <property type="term" value="F:FMN binding"/>
    <property type="evidence" value="ECO:0007669"/>
    <property type="project" value="InterPro"/>
</dbReference>
<dbReference type="SUPFAM" id="SSF51395">
    <property type="entry name" value="FMN-linked oxidoreductases"/>
    <property type="match status" value="1"/>
</dbReference>
<dbReference type="AlphaFoldDB" id="A0A327N9H8"/>